<keyword evidence="8" id="KW-0175">Coiled coil</keyword>
<evidence type="ECO:0000256" key="2">
    <source>
        <dbReference type="ARBA" id="ARBA00022692"/>
    </source>
</evidence>
<dbReference type="VEuPathDB" id="VectorBase:LLONM1_001344"/>
<protein>
    <recommendedName>
        <fullName evidence="7">MICOS complex subunit MIC60</fullName>
    </recommendedName>
    <alternativeName>
        <fullName evidence="7">Mitofilin</fullName>
    </alternativeName>
</protein>
<dbReference type="AlphaFoldDB" id="A0A7G3AJY3"/>
<feature type="region of interest" description="Disordered" evidence="9">
    <location>
        <begin position="114"/>
        <end position="171"/>
    </location>
</feature>
<evidence type="ECO:0000313" key="10">
    <source>
        <dbReference type="EMBL" id="MBC1174332.1"/>
    </source>
</evidence>
<dbReference type="EMBL" id="GITU01005629">
    <property type="protein sequence ID" value="MBC1174332.1"/>
    <property type="molecule type" value="Transcribed_RNA"/>
</dbReference>
<dbReference type="GO" id="GO:0042407">
    <property type="term" value="P:cristae formation"/>
    <property type="evidence" value="ECO:0007669"/>
    <property type="project" value="TreeGrafter"/>
</dbReference>
<sequence length="695" mass="78427">MYRLALRRSSLLTKTQYGNSRLLPTKRLYSSNARAPQEAGFGKFIVILSPFAVTGGVLAYAKYDESFRKTLVNTFPALESTLNALLDDKGITKTLENTKSTVFGLFGGKEEEMKKENIVPPPLIRKTPRSDSTAPTSTAIPVPDPTPPPKSASSPKSTAAPPAPAKKADAPFEVPKTITELEKAVETVADAAVIEYHKAADAFRKYNDEVRKVVDSIVDHTDTTSWSSLKNKTSVRNSAVRHAEEAAQEAVAKLDKLEKALKDNASKSSGEVYAKVRETQERVKNKLNAAKTELFKARELSNMNEKYWKKIEDARNHFVSEMESLFPGINITEKQLDLPKDQLDLFILYAYSHVLAYQKELQKLHVEGEERLKRVLNSLQSHDREEILEAELNYRLEKERREMALAKQKELFEIRAAGERQIREALKLQAQANVDSLNETLKLKEQEIRRVLSRESDEKLLKEKTSYATQLAEMVGKVKGMDATLKARAEAEEKSQKARGLWGACQALWLCVRQGENNSSWREGLVPLENAVKAVDKAAAENDKVVKTILGSLSSEALTRGVYPEEALRERFLKVDRLARRLALVPDTGARLPMYILSYLQSIFILTPDNPISKEELKDEIVDFSKLDTYDILNRARYWMDRGNLTQTLRYMNLLQGAPRKVASDWLKECRLYLETQQAINTLMSHAATTGLMYL</sequence>
<evidence type="ECO:0000256" key="4">
    <source>
        <dbReference type="ARBA" id="ARBA00022989"/>
    </source>
</evidence>
<keyword evidence="4 7" id="KW-1133">Transmembrane helix</keyword>
<dbReference type="PANTHER" id="PTHR15415">
    <property type="entry name" value="MITOFILIN"/>
    <property type="match status" value="1"/>
</dbReference>
<feature type="coiled-coil region" evidence="8">
    <location>
        <begin position="389"/>
        <end position="454"/>
    </location>
</feature>
<comment type="subcellular location">
    <subcellularLocation>
        <location evidence="7">Mitochondrion inner membrane</location>
        <topology evidence="7">Single-pass membrane protein</topology>
    </subcellularLocation>
</comment>
<evidence type="ECO:0000256" key="1">
    <source>
        <dbReference type="ARBA" id="ARBA00010877"/>
    </source>
</evidence>
<reference evidence="10" key="1">
    <citation type="journal article" date="2020" name="BMC">
        <title>Leishmania infection induces a limited differential gene expression in the sand fly midgut.</title>
        <authorList>
            <person name="Coutinho-Abreu I.V."/>
            <person name="Serafim T.D."/>
            <person name="Meneses C."/>
            <person name="Kamhawi S."/>
            <person name="Oliveira F."/>
            <person name="Valenzuela J.G."/>
        </authorList>
    </citation>
    <scope>NUCLEOTIDE SEQUENCE</scope>
    <source>
        <strain evidence="10">Jacobina</strain>
        <tissue evidence="10">Midgut</tissue>
    </source>
</reference>
<comment type="similarity">
    <text evidence="1 7">Belongs to the MICOS complex subunit Mic60 family.</text>
</comment>
<evidence type="ECO:0000256" key="5">
    <source>
        <dbReference type="ARBA" id="ARBA00023128"/>
    </source>
</evidence>
<evidence type="ECO:0000256" key="9">
    <source>
        <dbReference type="SAM" id="MobiDB-lite"/>
    </source>
</evidence>
<evidence type="ECO:0000256" key="7">
    <source>
        <dbReference type="RuleBase" id="RU363000"/>
    </source>
</evidence>
<feature type="coiled-coil region" evidence="8">
    <location>
        <begin position="240"/>
        <end position="293"/>
    </location>
</feature>
<evidence type="ECO:0000256" key="6">
    <source>
        <dbReference type="ARBA" id="ARBA00023136"/>
    </source>
</evidence>
<feature type="transmembrane region" description="Helical" evidence="7">
    <location>
        <begin position="44"/>
        <end position="63"/>
    </location>
</feature>
<dbReference type="InterPro" id="IPR019133">
    <property type="entry name" value="MIC60"/>
</dbReference>
<comment type="function">
    <text evidence="7">Component of the MICOS complex, a large protein complex of the mitochondrial inner membrane that plays crucial roles in the maintenance of crista junctions, inner membrane architecture, and formation of contact sites to the outer membrane.</text>
</comment>
<dbReference type="GO" id="GO:0061617">
    <property type="term" value="C:MICOS complex"/>
    <property type="evidence" value="ECO:0007669"/>
    <property type="project" value="TreeGrafter"/>
</dbReference>
<evidence type="ECO:0000256" key="3">
    <source>
        <dbReference type="ARBA" id="ARBA00022792"/>
    </source>
</evidence>
<organism evidence="10">
    <name type="scientific">Lutzomyia longipalpis</name>
    <name type="common">Sand fly</name>
    <dbReference type="NCBI Taxonomy" id="7200"/>
    <lineage>
        <taxon>Eukaryota</taxon>
        <taxon>Metazoa</taxon>
        <taxon>Ecdysozoa</taxon>
        <taxon>Arthropoda</taxon>
        <taxon>Hexapoda</taxon>
        <taxon>Insecta</taxon>
        <taxon>Pterygota</taxon>
        <taxon>Neoptera</taxon>
        <taxon>Endopterygota</taxon>
        <taxon>Diptera</taxon>
        <taxon>Nematocera</taxon>
        <taxon>Psychodoidea</taxon>
        <taxon>Psychodidae</taxon>
        <taxon>Lutzomyia</taxon>
        <taxon>Lutzomyia</taxon>
    </lineage>
</organism>
<name>A0A7G3AJY3_LUTLO</name>
<keyword evidence="2 7" id="KW-0812">Transmembrane</keyword>
<accession>A0A7G3AJY3</accession>
<dbReference type="PANTHER" id="PTHR15415:SF7">
    <property type="entry name" value="MICOS COMPLEX SUBUNIT MIC60"/>
    <property type="match status" value="1"/>
</dbReference>
<keyword evidence="5 7" id="KW-0496">Mitochondrion</keyword>
<dbReference type="Pfam" id="PF09731">
    <property type="entry name" value="Mitofilin"/>
    <property type="match status" value="1"/>
</dbReference>
<proteinExistence type="inferred from homology"/>
<keyword evidence="3 7" id="KW-0999">Mitochondrion inner membrane</keyword>
<feature type="compositionally biased region" description="Low complexity" evidence="9">
    <location>
        <begin position="151"/>
        <end position="160"/>
    </location>
</feature>
<keyword evidence="6 7" id="KW-0472">Membrane</keyword>
<evidence type="ECO:0000256" key="8">
    <source>
        <dbReference type="SAM" id="Coils"/>
    </source>
</evidence>
<feature type="compositionally biased region" description="Polar residues" evidence="9">
    <location>
        <begin position="130"/>
        <end position="139"/>
    </location>
</feature>
<comment type="subunit">
    <text evidence="7">Component of the mitochondrial contact site and cristae organizing system (MICOS) complex.</text>
</comment>